<dbReference type="AlphaFoldDB" id="Q72L40"/>
<dbReference type="KEGG" id="tth:TT_C0223"/>
<reference evidence="1 2" key="1">
    <citation type="journal article" date="2004" name="Nat. Biotechnol.">
        <title>The genome sequence of the extreme thermophile Thermus thermophilus.</title>
        <authorList>
            <person name="Henne A."/>
            <person name="Brueggemann H."/>
            <person name="Raasch C."/>
            <person name="Wiezer A."/>
            <person name="Hartsch T."/>
            <person name="Liesegang H."/>
            <person name="Johann A."/>
            <person name="Lienard T."/>
            <person name="Gohl O."/>
            <person name="Martinez-Arias R."/>
            <person name="Jacobi C."/>
            <person name="Starkuviene V."/>
            <person name="Schlenczeck S."/>
            <person name="Dencker S."/>
            <person name="Huber R."/>
            <person name="Klenk H.-P."/>
            <person name="Overbeek R."/>
            <person name="Kramer W."/>
            <person name="Merkl R."/>
            <person name="Gottschalk G."/>
            <person name="Fritz H.-J."/>
        </authorList>
    </citation>
    <scope>NUCLEOTIDE SEQUENCE [LARGE SCALE GENOMIC DNA]</scope>
    <source>
        <strain evidence="2">ATCC BAA-163 / DSM 7039 / HB27</strain>
    </source>
</reference>
<dbReference type="Proteomes" id="UP000000592">
    <property type="component" value="Chromosome"/>
</dbReference>
<dbReference type="HOGENOM" id="CLU_1184594_0_0_0"/>
<gene>
    <name evidence="1" type="ordered locus">TT_C0223</name>
</gene>
<sequence>MPFGVYERPGGTYSLVRPFSLASDVVGSPNFAKFLASLAPPNPSPTDRCIDPQGWPVTPAPGGCHPGTFCGGRPSPGLLWTLPIGDVKTWLGAHNHHALVAEITPKRPTASLGEIVGIWGYYYPAWTPTVGPWTVIMLKLKMLWVDATPGAGWVPNPTPPPSWHEFPAPPKPGRSVFEFFYATHDGGRWRMRGLGLYNSPLLFPDALACLFRVIRDELKEPPKACGEGLDLCDC</sequence>
<evidence type="ECO:0000313" key="2">
    <source>
        <dbReference type="Proteomes" id="UP000000592"/>
    </source>
</evidence>
<protein>
    <submittedName>
        <fullName evidence="1">Uncharacterized protein</fullName>
    </submittedName>
</protein>
<dbReference type="EMBL" id="AE017221">
    <property type="protein sequence ID" value="AAS80571.1"/>
    <property type="molecule type" value="Genomic_DNA"/>
</dbReference>
<proteinExistence type="predicted"/>
<evidence type="ECO:0000313" key="1">
    <source>
        <dbReference type="EMBL" id="AAS80571.1"/>
    </source>
</evidence>
<accession>Q72L40</accession>
<organism evidence="1 2">
    <name type="scientific">Thermus thermophilus (strain ATCC BAA-163 / DSM 7039 / HB27)</name>
    <dbReference type="NCBI Taxonomy" id="262724"/>
    <lineage>
        <taxon>Bacteria</taxon>
        <taxon>Thermotogati</taxon>
        <taxon>Deinococcota</taxon>
        <taxon>Deinococci</taxon>
        <taxon>Thermales</taxon>
        <taxon>Thermaceae</taxon>
        <taxon>Thermus</taxon>
    </lineage>
</organism>
<name>Q72L40_THET2</name>